<protein>
    <submittedName>
        <fullName evidence="1">Uncharacterized protein</fullName>
    </submittedName>
</protein>
<organism evidence="1 2">
    <name type="scientific">Microthyrium microscopicum</name>
    <dbReference type="NCBI Taxonomy" id="703497"/>
    <lineage>
        <taxon>Eukaryota</taxon>
        <taxon>Fungi</taxon>
        <taxon>Dikarya</taxon>
        <taxon>Ascomycota</taxon>
        <taxon>Pezizomycotina</taxon>
        <taxon>Dothideomycetes</taxon>
        <taxon>Dothideomycetes incertae sedis</taxon>
        <taxon>Microthyriales</taxon>
        <taxon>Microthyriaceae</taxon>
        <taxon>Microthyrium</taxon>
    </lineage>
</organism>
<dbReference type="InterPro" id="IPR022185">
    <property type="entry name" value="DUF3712"/>
</dbReference>
<proteinExistence type="predicted"/>
<evidence type="ECO:0000313" key="2">
    <source>
        <dbReference type="Proteomes" id="UP000799302"/>
    </source>
</evidence>
<sequence>MTVDLVGPKGAFGKLNLPEVKTTSKGADVIIKDQKIQITDMEAFLAFNKSLQLDEKLTMHLDNGQGTIKALGMKSKIVYKKPVAMKGMDGPQTEIVKTEVLGDGQFKNTMKIINPSPVEIDLGNVVFAFKNQAGEVLATQIGNVYIKKGETIYEATGEVKQKSELGRVSIVGLSEAKGTWVSKTLEFFNTPLSLTPEMEKLLSA</sequence>
<evidence type="ECO:0000313" key="1">
    <source>
        <dbReference type="EMBL" id="KAF2671978.1"/>
    </source>
</evidence>
<dbReference type="OrthoDB" id="10039566at2759"/>
<reference evidence="1" key="1">
    <citation type="journal article" date="2020" name="Stud. Mycol.">
        <title>101 Dothideomycetes genomes: a test case for predicting lifestyles and emergence of pathogens.</title>
        <authorList>
            <person name="Haridas S."/>
            <person name="Albert R."/>
            <person name="Binder M."/>
            <person name="Bloem J."/>
            <person name="Labutti K."/>
            <person name="Salamov A."/>
            <person name="Andreopoulos B."/>
            <person name="Baker S."/>
            <person name="Barry K."/>
            <person name="Bills G."/>
            <person name="Bluhm B."/>
            <person name="Cannon C."/>
            <person name="Castanera R."/>
            <person name="Culley D."/>
            <person name="Daum C."/>
            <person name="Ezra D."/>
            <person name="Gonzalez J."/>
            <person name="Henrissat B."/>
            <person name="Kuo A."/>
            <person name="Liang C."/>
            <person name="Lipzen A."/>
            <person name="Lutzoni F."/>
            <person name="Magnuson J."/>
            <person name="Mondo S."/>
            <person name="Nolan M."/>
            <person name="Ohm R."/>
            <person name="Pangilinan J."/>
            <person name="Park H.-J."/>
            <person name="Ramirez L."/>
            <person name="Alfaro M."/>
            <person name="Sun H."/>
            <person name="Tritt A."/>
            <person name="Yoshinaga Y."/>
            <person name="Zwiers L.-H."/>
            <person name="Turgeon B."/>
            <person name="Goodwin S."/>
            <person name="Spatafora J."/>
            <person name="Crous P."/>
            <person name="Grigoriev I."/>
        </authorList>
    </citation>
    <scope>NUCLEOTIDE SEQUENCE</scope>
    <source>
        <strain evidence="1">CBS 115976</strain>
    </source>
</reference>
<dbReference type="Proteomes" id="UP000799302">
    <property type="component" value="Unassembled WGS sequence"/>
</dbReference>
<dbReference type="EMBL" id="MU004232">
    <property type="protein sequence ID" value="KAF2671978.1"/>
    <property type="molecule type" value="Genomic_DNA"/>
</dbReference>
<keyword evidence="2" id="KW-1185">Reference proteome</keyword>
<dbReference type="AlphaFoldDB" id="A0A6A6ULL8"/>
<accession>A0A6A6ULL8</accession>
<dbReference type="Pfam" id="PF12505">
    <property type="entry name" value="DUF3712"/>
    <property type="match status" value="1"/>
</dbReference>
<gene>
    <name evidence="1" type="ORF">BT63DRAFT_422491</name>
</gene>
<name>A0A6A6ULL8_9PEZI</name>